<accession>A0A5J4Z713</accession>
<gene>
    <name evidence="3" type="ORF">FVE85_7394</name>
</gene>
<keyword evidence="1" id="KW-0472">Membrane</keyword>
<dbReference type="Proteomes" id="UP000324585">
    <property type="component" value="Unassembled WGS sequence"/>
</dbReference>
<evidence type="ECO:0000259" key="2">
    <source>
        <dbReference type="Pfam" id="PF10785"/>
    </source>
</evidence>
<dbReference type="PANTHER" id="PTHR34062">
    <property type="entry name" value="OXIDOREDUCTASE 21 KDA SUBUNIT, PUTATIVE (AFU_ORTHOLOGUE AFUA_4G04750)-RELATED"/>
    <property type="match status" value="1"/>
</dbReference>
<proteinExistence type="predicted"/>
<feature type="transmembrane region" description="Helical" evidence="1">
    <location>
        <begin position="62"/>
        <end position="82"/>
    </location>
</feature>
<sequence>MATINEAPIYDVVNPDPSIRDVLSAMRPADWALVVGCTLAGIPIGFLMGAPGIRRPIMMHAVWVNFSGSMGVGVGLTTYRLLGFKENKTEVRRFGAFRKMEDMPYARAQQVWDQ</sequence>
<reference evidence="4" key="1">
    <citation type="journal article" date="2019" name="Nat. Commun.">
        <title>Expansion of phycobilisome linker gene families in mesophilic red algae.</title>
        <authorList>
            <person name="Lee J."/>
            <person name="Kim D."/>
            <person name="Bhattacharya D."/>
            <person name="Yoon H.S."/>
        </authorList>
    </citation>
    <scope>NUCLEOTIDE SEQUENCE [LARGE SCALE GENOMIC DNA]</scope>
    <source>
        <strain evidence="4">CCMP 1328</strain>
    </source>
</reference>
<dbReference type="InterPro" id="IPR019721">
    <property type="entry name" value="NADH-UbQ_OxRdtase_su21_N"/>
</dbReference>
<dbReference type="AlphaFoldDB" id="A0A5J4Z713"/>
<dbReference type="EMBL" id="VRMN01000001">
    <property type="protein sequence ID" value="KAA8499809.1"/>
    <property type="molecule type" value="Genomic_DNA"/>
</dbReference>
<feature type="domain" description="NADH-ubiquinone oxidoreductase 21kDa subunit N-terminal" evidence="2">
    <location>
        <begin position="9"/>
        <end position="86"/>
    </location>
</feature>
<evidence type="ECO:0000313" key="3">
    <source>
        <dbReference type="EMBL" id="KAA8499809.1"/>
    </source>
</evidence>
<keyword evidence="1" id="KW-0812">Transmembrane</keyword>
<evidence type="ECO:0000313" key="4">
    <source>
        <dbReference type="Proteomes" id="UP000324585"/>
    </source>
</evidence>
<keyword evidence="4" id="KW-1185">Reference proteome</keyword>
<comment type="caution">
    <text evidence="3">The sequence shown here is derived from an EMBL/GenBank/DDBJ whole genome shotgun (WGS) entry which is preliminary data.</text>
</comment>
<protein>
    <recommendedName>
        <fullName evidence="2">NADH-ubiquinone oxidoreductase 21kDa subunit N-terminal domain-containing protein</fullName>
    </recommendedName>
</protein>
<dbReference type="OrthoDB" id="196140at2759"/>
<dbReference type="PANTHER" id="PTHR34062:SF1">
    <property type="entry name" value="NADH-UBIQUINONE OXIDOREDUCTASE 21KDA SUBUNIT N-TERMINAL DOMAIN-CONTAINING PROTEIN"/>
    <property type="match status" value="1"/>
</dbReference>
<keyword evidence="1" id="KW-1133">Transmembrane helix</keyword>
<evidence type="ECO:0000256" key="1">
    <source>
        <dbReference type="SAM" id="Phobius"/>
    </source>
</evidence>
<dbReference type="Pfam" id="PF10785">
    <property type="entry name" value="NADH-u_ox-rdase"/>
    <property type="match status" value="1"/>
</dbReference>
<dbReference type="InterPro" id="IPR053229">
    <property type="entry name" value="NADH-Q_oxidrdct_subunit"/>
</dbReference>
<feature type="transmembrane region" description="Helical" evidence="1">
    <location>
        <begin position="31"/>
        <end position="50"/>
    </location>
</feature>
<organism evidence="3 4">
    <name type="scientific">Porphyridium purpureum</name>
    <name type="common">Red alga</name>
    <name type="synonym">Porphyridium cruentum</name>
    <dbReference type="NCBI Taxonomy" id="35688"/>
    <lineage>
        <taxon>Eukaryota</taxon>
        <taxon>Rhodophyta</taxon>
        <taxon>Bangiophyceae</taxon>
        <taxon>Porphyridiales</taxon>
        <taxon>Porphyridiaceae</taxon>
        <taxon>Porphyridium</taxon>
    </lineage>
</organism>
<name>A0A5J4Z713_PORPP</name>